<dbReference type="Gene3D" id="3.30.70.2970">
    <property type="entry name" value="Protein of unknown function (DUF541), domain 2"/>
    <property type="match status" value="1"/>
</dbReference>
<dbReference type="EMBL" id="CAJQUM010000001">
    <property type="protein sequence ID" value="CAG4882644.1"/>
    <property type="molecule type" value="Genomic_DNA"/>
</dbReference>
<sequence>MHSLPKSLAVSMLSLCVFCSTTLAADEKKPVGTLLSFSVEASQMVANDLAHAIVFAEATDTQSAEVARKVNAAMARAIAVAKTYPDIKTKTGATWTAPVYGKNGRNIESWHMRSEIHLESQKLAALAELVGKLQEDLAVSQITLQPATETRRNAEDMATLDALNAFQAKAQLIASNFKKLYRIINMNVSGGSHGPAYPMARGAMLKMEAAPMPIEGGDGVVTVSVNGEIELID</sequence>
<dbReference type="InterPro" id="IPR007497">
    <property type="entry name" value="SIMPL/DUF541"/>
</dbReference>
<evidence type="ECO:0000256" key="1">
    <source>
        <dbReference type="SAM" id="SignalP"/>
    </source>
</evidence>
<dbReference type="PANTHER" id="PTHR34387:SF1">
    <property type="entry name" value="PERIPLASMIC IMMUNOGENIC PROTEIN"/>
    <property type="match status" value="1"/>
</dbReference>
<name>A0A916J281_9PROT</name>
<proteinExistence type="predicted"/>
<dbReference type="Gene3D" id="3.30.110.170">
    <property type="entry name" value="Protein of unknown function (DUF541), domain 1"/>
    <property type="match status" value="1"/>
</dbReference>
<dbReference type="GO" id="GO:0006974">
    <property type="term" value="P:DNA damage response"/>
    <property type="evidence" value="ECO:0007669"/>
    <property type="project" value="TreeGrafter"/>
</dbReference>
<dbReference type="Pfam" id="PF04402">
    <property type="entry name" value="SIMPL"/>
    <property type="match status" value="1"/>
</dbReference>
<organism evidence="2 3">
    <name type="scientific">Georgfuchsia toluolica</name>
    <dbReference type="NCBI Taxonomy" id="424218"/>
    <lineage>
        <taxon>Bacteria</taxon>
        <taxon>Pseudomonadati</taxon>
        <taxon>Pseudomonadota</taxon>
        <taxon>Betaproteobacteria</taxon>
        <taxon>Nitrosomonadales</taxon>
        <taxon>Sterolibacteriaceae</taxon>
        <taxon>Georgfuchsia</taxon>
    </lineage>
</organism>
<accession>A0A916J281</accession>
<keyword evidence="3" id="KW-1185">Reference proteome</keyword>
<comment type="caution">
    <text evidence="2">The sequence shown here is derived from an EMBL/GenBank/DDBJ whole genome shotgun (WGS) entry which is preliminary data.</text>
</comment>
<dbReference type="RefSeq" id="WP_220634699.1">
    <property type="nucleotide sequence ID" value="NZ_CAJQUM010000001.1"/>
</dbReference>
<dbReference type="InterPro" id="IPR052022">
    <property type="entry name" value="26kDa_periplasmic_antigen"/>
</dbReference>
<reference evidence="2" key="1">
    <citation type="submission" date="2021-04" db="EMBL/GenBank/DDBJ databases">
        <authorList>
            <person name="Hornung B."/>
        </authorList>
    </citation>
    <scope>NUCLEOTIDE SEQUENCE</scope>
    <source>
        <strain evidence="2">G5G6</strain>
    </source>
</reference>
<keyword evidence="1" id="KW-0732">Signal</keyword>
<protein>
    <submittedName>
        <fullName evidence="2">Cyclic nucleotide-binding protein</fullName>
    </submittedName>
</protein>
<dbReference type="AlphaFoldDB" id="A0A916J281"/>
<gene>
    <name evidence="2" type="ORF">GTOL_10526</name>
</gene>
<dbReference type="PANTHER" id="PTHR34387">
    <property type="entry name" value="SLR1258 PROTEIN"/>
    <property type="match status" value="1"/>
</dbReference>
<feature type="signal peptide" evidence="1">
    <location>
        <begin position="1"/>
        <end position="24"/>
    </location>
</feature>
<feature type="chain" id="PRO_5036758941" evidence="1">
    <location>
        <begin position="25"/>
        <end position="233"/>
    </location>
</feature>
<dbReference type="Proteomes" id="UP000742786">
    <property type="component" value="Unassembled WGS sequence"/>
</dbReference>
<evidence type="ECO:0000313" key="3">
    <source>
        <dbReference type="Proteomes" id="UP000742786"/>
    </source>
</evidence>
<evidence type="ECO:0000313" key="2">
    <source>
        <dbReference type="EMBL" id="CAG4882644.1"/>
    </source>
</evidence>